<comment type="caution">
    <text evidence="2">Lacks conserved residue(s) required for the propagation of feature annotation.</text>
</comment>
<keyword evidence="5" id="KW-1185">Reference proteome</keyword>
<proteinExistence type="predicted"/>
<dbReference type="PROSITE" id="PS01180">
    <property type="entry name" value="CUB"/>
    <property type="match status" value="1"/>
</dbReference>
<evidence type="ECO:0000256" key="1">
    <source>
        <dbReference type="ARBA" id="ARBA00023157"/>
    </source>
</evidence>
<dbReference type="Pfam" id="PF00431">
    <property type="entry name" value="CUB"/>
    <property type="match status" value="1"/>
</dbReference>
<evidence type="ECO:0000313" key="5">
    <source>
        <dbReference type="Proteomes" id="UP000748531"/>
    </source>
</evidence>
<comment type="caution">
    <text evidence="4">The sequence shown here is derived from an EMBL/GenBank/DDBJ whole genome shotgun (WGS) entry which is preliminary data.</text>
</comment>
<protein>
    <submittedName>
        <fullName evidence="4">CUB domain protein</fullName>
    </submittedName>
</protein>
<dbReference type="InterPro" id="IPR053207">
    <property type="entry name" value="Non-NMDA_GluR_Accessory"/>
</dbReference>
<dbReference type="CDD" id="cd00041">
    <property type="entry name" value="CUB"/>
    <property type="match status" value="1"/>
</dbReference>
<reference evidence="4" key="1">
    <citation type="submission" date="2019-05" db="EMBL/GenBank/DDBJ databases">
        <title>Annotation for the trematode Paragonimus heterotremus.</title>
        <authorList>
            <person name="Choi Y.-J."/>
        </authorList>
    </citation>
    <scope>NUCLEOTIDE SEQUENCE</scope>
    <source>
        <strain evidence="4">LC</strain>
    </source>
</reference>
<dbReference type="AlphaFoldDB" id="A0A8J4WKB4"/>
<sequence length="236" mass="26173">MSLTVFSIYSASIARQGTTITCDPDRGEVMVRSESTGMENQMTKSKSNHGQFNSPNWPARYTPETRCVFRFVAGPGEKVRIQFDYFRLLGEMPTCSDDFLDVYIDVASSSLDNDRQNALLTHLASGEPLTTTPFSAAVYSSVLDRSALLGRYCGSYLNKSPIEFISLHREIVIDFFANFDSKPASTWSPDTRNSVLGFNGSYEFINDGSSAISEWNCSMNGSGGFCSILWLSFLLI</sequence>
<name>A0A8J4WKB4_9TREM</name>
<feature type="domain" description="CUB" evidence="3">
    <location>
        <begin position="38"/>
        <end position="205"/>
    </location>
</feature>
<keyword evidence="1" id="KW-1015">Disulfide bond</keyword>
<organism evidence="4 5">
    <name type="scientific">Paragonimus heterotremus</name>
    <dbReference type="NCBI Taxonomy" id="100268"/>
    <lineage>
        <taxon>Eukaryota</taxon>
        <taxon>Metazoa</taxon>
        <taxon>Spiralia</taxon>
        <taxon>Lophotrochozoa</taxon>
        <taxon>Platyhelminthes</taxon>
        <taxon>Trematoda</taxon>
        <taxon>Digenea</taxon>
        <taxon>Plagiorchiida</taxon>
        <taxon>Troglotremata</taxon>
        <taxon>Troglotrematidae</taxon>
        <taxon>Paragonimus</taxon>
    </lineage>
</organism>
<dbReference type="SUPFAM" id="SSF49854">
    <property type="entry name" value="Spermadhesin, CUB domain"/>
    <property type="match status" value="1"/>
</dbReference>
<accession>A0A8J4WKB4</accession>
<dbReference type="Gene3D" id="2.60.120.290">
    <property type="entry name" value="Spermadhesin, CUB domain"/>
    <property type="match status" value="1"/>
</dbReference>
<dbReference type="InterPro" id="IPR035914">
    <property type="entry name" value="Sperma_CUB_dom_sf"/>
</dbReference>
<dbReference type="Proteomes" id="UP000748531">
    <property type="component" value="Unassembled WGS sequence"/>
</dbReference>
<dbReference type="GO" id="GO:0005886">
    <property type="term" value="C:plasma membrane"/>
    <property type="evidence" value="ECO:0007669"/>
    <property type="project" value="TreeGrafter"/>
</dbReference>
<evidence type="ECO:0000256" key="2">
    <source>
        <dbReference type="PROSITE-ProRule" id="PRU00059"/>
    </source>
</evidence>
<dbReference type="OrthoDB" id="6022136at2759"/>
<dbReference type="PANTHER" id="PTHR47537:SF2">
    <property type="entry name" value="CUBILIN"/>
    <property type="match status" value="1"/>
</dbReference>
<dbReference type="PANTHER" id="PTHR47537">
    <property type="entry name" value="CUBILIN"/>
    <property type="match status" value="1"/>
</dbReference>
<dbReference type="SMART" id="SM00042">
    <property type="entry name" value="CUB"/>
    <property type="match status" value="1"/>
</dbReference>
<evidence type="ECO:0000259" key="3">
    <source>
        <dbReference type="PROSITE" id="PS01180"/>
    </source>
</evidence>
<gene>
    <name evidence="4" type="ORF">PHET_01743</name>
</gene>
<dbReference type="InterPro" id="IPR000859">
    <property type="entry name" value="CUB_dom"/>
</dbReference>
<evidence type="ECO:0000313" key="4">
    <source>
        <dbReference type="EMBL" id="KAF5404841.1"/>
    </source>
</evidence>
<dbReference type="EMBL" id="LUCH01000561">
    <property type="protein sequence ID" value="KAF5404841.1"/>
    <property type="molecule type" value="Genomic_DNA"/>
</dbReference>